<keyword evidence="1" id="KW-0677">Repeat</keyword>
<dbReference type="Gene3D" id="1.25.40.10">
    <property type="entry name" value="Tetratricopeptide repeat domain"/>
    <property type="match status" value="1"/>
</dbReference>
<reference evidence="4" key="2">
    <citation type="submission" date="2015-07" db="EMBL/GenBank/DDBJ databases">
        <title>Contrasting host-pathogen interactions and genome evolution in two generalist and specialist microsporidian pathogens of mosquitoes.</title>
        <authorList>
            <consortium name="The Broad Institute Genomics Platform"/>
            <consortium name="The Broad Institute Genome Sequencing Center for Infectious Disease"/>
            <person name="Cuomo C.A."/>
            <person name="Sanscrainte N.D."/>
            <person name="Goldberg J.M."/>
            <person name="Heiman D."/>
            <person name="Young S."/>
            <person name="Zeng Q."/>
            <person name="Becnel J.J."/>
            <person name="Birren B.W."/>
        </authorList>
    </citation>
    <scope>NUCLEOTIDE SEQUENCE [LARGE SCALE GENOMIC DNA]</scope>
    <source>
        <strain evidence="4">USNM 41457</strain>
    </source>
</reference>
<gene>
    <name evidence="3" type="ORF">EDEG_02647</name>
</gene>
<dbReference type="PANTHER" id="PTHR16193">
    <property type="entry name" value="TETRATRICOPEPTIDE REPEAT PROTEIN 27"/>
    <property type="match status" value="1"/>
</dbReference>
<dbReference type="VEuPathDB" id="MicrosporidiaDB:EDEG_02647"/>
<dbReference type="Proteomes" id="UP000003163">
    <property type="component" value="Unassembled WGS sequence"/>
</dbReference>
<reference evidence="3 4" key="1">
    <citation type="submission" date="2011-08" db="EMBL/GenBank/DDBJ databases">
        <authorList>
            <person name="Liu Z.J."/>
            <person name="Shi F.L."/>
            <person name="Lu J.Q."/>
            <person name="Li M."/>
            <person name="Wang Z.L."/>
        </authorList>
    </citation>
    <scope>NUCLEOTIDE SEQUENCE [LARGE SCALE GENOMIC DNA]</scope>
    <source>
        <strain evidence="3 4">USNM 41457</strain>
    </source>
</reference>
<keyword evidence="2" id="KW-0802">TPR repeat</keyword>
<dbReference type="AlphaFoldDB" id="J9DNJ4"/>
<organism evidence="3 4">
    <name type="scientific">Edhazardia aedis (strain USNM 41457)</name>
    <name type="common">Microsporidian parasite</name>
    <dbReference type="NCBI Taxonomy" id="1003232"/>
    <lineage>
        <taxon>Eukaryota</taxon>
        <taxon>Fungi</taxon>
        <taxon>Fungi incertae sedis</taxon>
        <taxon>Microsporidia</taxon>
        <taxon>Edhazardia</taxon>
    </lineage>
</organism>
<dbReference type="InterPro" id="IPR044244">
    <property type="entry name" value="TTC27/Emw1"/>
</dbReference>
<dbReference type="OrthoDB" id="2194982at2759"/>
<dbReference type="PANTHER" id="PTHR16193:SF0">
    <property type="entry name" value="TETRATRICOPEPTIDE REPEAT PROTEIN 27"/>
    <property type="match status" value="1"/>
</dbReference>
<evidence type="ECO:0000313" key="3">
    <source>
        <dbReference type="EMBL" id="EJW02962.1"/>
    </source>
</evidence>
<dbReference type="OMA" id="SANICFL"/>
<dbReference type="STRING" id="1003232.J9DNJ4"/>
<comment type="caution">
    <text evidence="3">The sequence shown here is derived from an EMBL/GenBank/DDBJ whole genome shotgun (WGS) entry which is preliminary data.</text>
</comment>
<evidence type="ECO:0000256" key="2">
    <source>
        <dbReference type="ARBA" id="ARBA00022803"/>
    </source>
</evidence>
<dbReference type="Pfam" id="PF14559">
    <property type="entry name" value="TPR_19"/>
    <property type="match status" value="1"/>
</dbReference>
<sequence>MSSEKKENTIKINLYNEIKIYRRQELPSIYLKNSIISKLCCLSKLESANICFLLKEYKLGKSYLEEYKSIQNVEVYLTGALASPHYFINKIEPFLVCEISKAKNNKKEKEELKNNDTTNQTIDLPIIQNDLESKLIPENSDLSEIFVTEKLSYKDFKVAPIDYPIQKILLAELEYVLHTEHDEKYKYEKMQCFLDRLTYKKNEINHKTQALLFYYKSFLPKSSLKNDFGTIYENHISTNANIFTEKYENNCINDEMSLFEVPYKSELDHFERIAFVYSKFFMYESAMKYYKILRSYEEIIKCYIGMGIETKAINELKTAEKYYIEKLCPSIPKNTTEMYDHPKFSFDIKDYFISDTTCSNKSQKENIEFENTKFLPNDDIATNLKNCFPDAQKKNTNECYKNNEKQDNKMYDIKMKITDVYILLAGLENDINYFDKALKIFDYHETHRLKALKLYKEGKFLDAKNELELALKTNRTEKILFTYGCVLIELKDYQNAIIIFNELILYDNKNDKVYGNLVHCYIEIGEIDNALNVLEKAIKFGNKTAHINVYRQLCNNSFYKDRGQNFAKLHGFCFD</sequence>
<evidence type="ECO:0000313" key="4">
    <source>
        <dbReference type="Proteomes" id="UP000003163"/>
    </source>
</evidence>
<accession>J9DNJ4</accession>
<dbReference type="EMBL" id="AFBI03000050">
    <property type="protein sequence ID" value="EJW02962.1"/>
    <property type="molecule type" value="Genomic_DNA"/>
</dbReference>
<dbReference type="SUPFAM" id="SSF48452">
    <property type="entry name" value="TPR-like"/>
    <property type="match status" value="1"/>
</dbReference>
<proteinExistence type="predicted"/>
<dbReference type="HOGENOM" id="CLU_474083_0_0_1"/>
<evidence type="ECO:0000256" key="1">
    <source>
        <dbReference type="ARBA" id="ARBA00022737"/>
    </source>
</evidence>
<dbReference type="InterPro" id="IPR011990">
    <property type="entry name" value="TPR-like_helical_dom_sf"/>
</dbReference>
<keyword evidence="4" id="KW-1185">Reference proteome</keyword>
<name>J9DNJ4_EDHAE</name>
<dbReference type="InParanoid" id="J9DNJ4"/>
<protein>
    <submittedName>
        <fullName evidence="3">Uncharacterized protein</fullName>
    </submittedName>
</protein>